<evidence type="ECO:0008006" key="9">
    <source>
        <dbReference type="Google" id="ProtNLM"/>
    </source>
</evidence>
<dbReference type="STRING" id="335543.Sfum_2964"/>
<dbReference type="GO" id="GO:0010945">
    <property type="term" value="F:coenzyme A diphosphatase activity"/>
    <property type="evidence" value="ECO:0007669"/>
    <property type="project" value="InterPro"/>
</dbReference>
<sequence>MEGRGLNNLLPADGSDALQSRIVEHLYCRCGCESLFDEESCGSKVRTSTVMLLLGLQVVEKGRPAEVCVILNKRSQQVRQPGDLCCPGGTIERKLDPYIARLLELPFSPLSRWPYWSDFHRRQPLEARLLSVLLATGLREGWEEMRLNPLALKFLGPLPSQCLLLFRRVIHPMVAWVSWQRRFAPSWEVERVVSIPLRNLLNPSFYGCYRLHVPPRLEWRFNGPRHDFPCFLYASEHGTEMLWGVTYRIVTLLMEIVFGFQPPELSALPVIPGHLTDAYVTGKSGKAAGR</sequence>
<dbReference type="Proteomes" id="UP000001784">
    <property type="component" value="Chromosome"/>
</dbReference>
<dbReference type="InterPro" id="IPR045121">
    <property type="entry name" value="CoAse"/>
</dbReference>
<comment type="cofactor">
    <cofactor evidence="2">
        <name>Mg(2+)</name>
        <dbReference type="ChEBI" id="CHEBI:18420"/>
    </cofactor>
</comment>
<keyword evidence="5" id="KW-0460">Magnesium</keyword>
<comment type="cofactor">
    <cofactor evidence="1">
        <name>Mn(2+)</name>
        <dbReference type="ChEBI" id="CHEBI:29035"/>
    </cofactor>
</comment>
<evidence type="ECO:0000256" key="4">
    <source>
        <dbReference type="ARBA" id="ARBA00022801"/>
    </source>
</evidence>
<dbReference type="Gene3D" id="3.90.79.10">
    <property type="entry name" value="Nucleoside Triphosphate Pyrophosphohydrolase"/>
    <property type="match status" value="1"/>
</dbReference>
<dbReference type="AlphaFoldDB" id="A0LMI6"/>
<keyword evidence="4" id="KW-0378">Hydrolase</keyword>
<proteinExistence type="predicted"/>
<keyword evidence="3" id="KW-0479">Metal-binding</keyword>
<accession>A0LMI6</accession>
<organism evidence="7 8">
    <name type="scientific">Syntrophobacter fumaroxidans (strain DSM 10017 / MPOB)</name>
    <dbReference type="NCBI Taxonomy" id="335543"/>
    <lineage>
        <taxon>Bacteria</taxon>
        <taxon>Pseudomonadati</taxon>
        <taxon>Thermodesulfobacteriota</taxon>
        <taxon>Syntrophobacteria</taxon>
        <taxon>Syntrophobacterales</taxon>
        <taxon>Syntrophobacteraceae</taxon>
        <taxon>Syntrophobacter</taxon>
    </lineage>
</organism>
<dbReference type="EMBL" id="CP000478">
    <property type="protein sequence ID" value="ABK18638.1"/>
    <property type="molecule type" value="Genomic_DNA"/>
</dbReference>
<evidence type="ECO:0000313" key="8">
    <source>
        <dbReference type="Proteomes" id="UP000001784"/>
    </source>
</evidence>
<evidence type="ECO:0000256" key="1">
    <source>
        <dbReference type="ARBA" id="ARBA00001936"/>
    </source>
</evidence>
<evidence type="ECO:0000256" key="2">
    <source>
        <dbReference type="ARBA" id="ARBA00001946"/>
    </source>
</evidence>
<protein>
    <recommendedName>
        <fullName evidence="9">NUDIX hydrolase</fullName>
    </recommendedName>
</protein>
<dbReference type="SUPFAM" id="SSF55811">
    <property type="entry name" value="Nudix"/>
    <property type="match status" value="1"/>
</dbReference>
<dbReference type="PANTHER" id="PTHR12992">
    <property type="entry name" value="NUDIX HYDROLASE"/>
    <property type="match status" value="1"/>
</dbReference>
<dbReference type="InParanoid" id="A0LMI6"/>
<dbReference type="InterPro" id="IPR015797">
    <property type="entry name" value="NUDIX_hydrolase-like_dom_sf"/>
</dbReference>
<evidence type="ECO:0000313" key="7">
    <source>
        <dbReference type="EMBL" id="ABK18638.1"/>
    </source>
</evidence>
<evidence type="ECO:0000256" key="3">
    <source>
        <dbReference type="ARBA" id="ARBA00022723"/>
    </source>
</evidence>
<gene>
    <name evidence="7" type="ordered locus">Sfum_2964</name>
</gene>
<dbReference type="eggNOG" id="ENOG5033VFH">
    <property type="taxonomic scope" value="Bacteria"/>
</dbReference>
<dbReference type="GO" id="GO:0046872">
    <property type="term" value="F:metal ion binding"/>
    <property type="evidence" value="ECO:0007669"/>
    <property type="project" value="UniProtKB-KW"/>
</dbReference>
<keyword evidence="8" id="KW-1185">Reference proteome</keyword>
<name>A0LMI6_SYNFM</name>
<dbReference type="HOGENOM" id="CLU_1048256_0_0_7"/>
<dbReference type="KEGG" id="sfu:Sfum_2964"/>
<reference evidence="7 8" key="1">
    <citation type="submission" date="2006-10" db="EMBL/GenBank/DDBJ databases">
        <title>Complete sequence of Syntrophobacter fumaroxidans MPOB.</title>
        <authorList>
            <consortium name="US DOE Joint Genome Institute"/>
            <person name="Copeland A."/>
            <person name="Lucas S."/>
            <person name="Lapidus A."/>
            <person name="Barry K."/>
            <person name="Detter J.C."/>
            <person name="Glavina del Rio T."/>
            <person name="Hammon N."/>
            <person name="Israni S."/>
            <person name="Pitluck S."/>
            <person name="Goltsman E.G."/>
            <person name="Martinez M."/>
            <person name="Schmutz J."/>
            <person name="Larimer F."/>
            <person name="Land M."/>
            <person name="Hauser L."/>
            <person name="Kyrpides N."/>
            <person name="Kim E."/>
            <person name="Boone D.R."/>
            <person name="Brockman F."/>
            <person name="Culley D."/>
            <person name="Ferry J."/>
            <person name="Gunsalus R."/>
            <person name="McInerney M.J."/>
            <person name="Morrison M."/>
            <person name="Plugge C."/>
            <person name="Rohlin L."/>
            <person name="Scholten J."/>
            <person name="Sieber J."/>
            <person name="Stams A.J.M."/>
            <person name="Worm P."/>
            <person name="Henstra A.M."/>
            <person name="Richardson P."/>
        </authorList>
    </citation>
    <scope>NUCLEOTIDE SEQUENCE [LARGE SCALE GENOMIC DNA]</scope>
    <source>
        <strain evidence="8">DSM 10017 / MPOB</strain>
    </source>
</reference>
<evidence type="ECO:0000256" key="5">
    <source>
        <dbReference type="ARBA" id="ARBA00022842"/>
    </source>
</evidence>
<dbReference type="PANTHER" id="PTHR12992:SF11">
    <property type="entry name" value="MITOCHONDRIAL COENZYME A DIPHOSPHATASE NUDT8"/>
    <property type="match status" value="1"/>
</dbReference>
<evidence type="ECO:0000256" key="6">
    <source>
        <dbReference type="ARBA" id="ARBA00023211"/>
    </source>
</evidence>
<keyword evidence="6" id="KW-0464">Manganese</keyword>